<dbReference type="Gene3D" id="1.50.10.10">
    <property type="match status" value="1"/>
</dbReference>
<dbReference type="InterPro" id="IPR001661">
    <property type="entry name" value="Glyco_hydro_37"/>
</dbReference>
<dbReference type="PANTHER" id="PTHR23403">
    <property type="entry name" value="TREHALASE"/>
    <property type="match status" value="1"/>
</dbReference>
<evidence type="ECO:0000256" key="3">
    <source>
        <dbReference type="ARBA" id="ARBA00012757"/>
    </source>
</evidence>
<dbReference type="EMBL" id="HBUF01266438">
    <property type="protein sequence ID" value="CAG6684263.1"/>
    <property type="molecule type" value="Transcribed_RNA"/>
</dbReference>
<dbReference type="PANTHER" id="PTHR23403:SF1">
    <property type="entry name" value="TREHALASE"/>
    <property type="match status" value="1"/>
</dbReference>
<dbReference type="InterPro" id="IPR012341">
    <property type="entry name" value="6hp_glycosidase-like_sf"/>
</dbReference>
<protein>
    <recommendedName>
        <fullName evidence="4">Trehalase</fullName>
        <ecNumber evidence="3">3.2.1.28</ecNumber>
    </recommendedName>
    <alternativeName>
        <fullName evidence="5">Alpha,alpha-trehalase</fullName>
    </alternativeName>
    <alternativeName>
        <fullName evidence="6">Alpha,alpha-trehalose glucohydrolase</fullName>
    </alternativeName>
</protein>
<evidence type="ECO:0000256" key="6">
    <source>
        <dbReference type="ARBA" id="ARBA00031637"/>
    </source>
</evidence>
<feature type="chain" id="PRO_5034236761" description="Trehalase" evidence="7">
    <location>
        <begin position="19"/>
        <end position="102"/>
    </location>
</feature>
<evidence type="ECO:0000256" key="1">
    <source>
        <dbReference type="ARBA" id="ARBA00001576"/>
    </source>
</evidence>
<organism evidence="8">
    <name type="scientific">Cacopsylla melanoneura</name>
    <dbReference type="NCBI Taxonomy" id="428564"/>
    <lineage>
        <taxon>Eukaryota</taxon>
        <taxon>Metazoa</taxon>
        <taxon>Ecdysozoa</taxon>
        <taxon>Arthropoda</taxon>
        <taxon>Hexapoda</taxon>
        <taxon>Insecta</taxon>
        <taxon>Pterygota</taxon>
        <taxon>Neoptera</taxon>
        <taxon>Paraneoptera</taxon>
        <taxon>Hemiptera</taxon>
        <taxon>Sternorrhyncha</taxon>
        <taxon>Psylloidea</taxon>
        <taxon>Psyllidae</taxon>
        <taxon>Psyllinae</taxon>
        <taxon>Cacopsylla</taxon>
    </lineage>
</organism>
<evidence type="ECO:0000256" key="2">
    <source>
        <dbReference type="ARBA" id="ARBA00005615"/>
    </source>
</evidence>
<evidence type="ECO:0000256" key="7">
    <source>
        <dbReference type="SAM" id="SignalP"/>
    </source>
</evidence>
<dbReference type="GO" id="GO:0005993">
    <property type="term" value="P:trehalose catabolic process"/>
    <property type="evidence" value="ECO:0007669"/>
    <property type="project" value="TreeGrafter"/>
</dbReference>
<dbReference type="InterPro" id="IPR008928">
    <property type="entry name" value="6-hairpin_glycosidase_sf"/>
</dbReference>
<comment type="similarity">
    <text evidence="2">Belongs to the glycosyl hydrolase 37 family.</text>
</comment>
<reference evidence="8" key="1">
    <citation type="submission" date="2021-05" db="EMBL/GenBank/DDBJ databases">
        <authorList>
            <person name="Alioto T."/>
            <person name="Alioto T."/>
            <person name="Gomez Garrido J."/>
        </authorList>
    </citation>
    <scope>NUCLEOTIDE SEQUENCE</scope>
</reference>
<proteinExistence type="inferred from homology"/>
<evidence type="ECO:0000256" key="5">
    <source>
        <dbReference type="ARBA" id="ARBA00030473"/>
    </source>
</evidence>
<accession>A0A8D8TAE1</accession>
<dbReference type="GO" id="GO:0004555">
    <property type="term" value="F:alpha,alpha-trehalase activity"/>
    <property type="evidence" value="ECO:0007669"/>
    <property type="project" value="UniProtKB-EC"/>
</dbReference>
<dbReference type="SUPFAM" id="SSF48208">
    <property type="entry name" value="Six-hairpin glycosidases"/>
    <property type="match status" value="1"/>
</dbReference>
<feature type="signal peptide" evidence="7">
    <location>
        <begin position="1"/>
        <end position="18"/>
    </location>
</feature>
<dbReference type="EC" id="3.2.1.28" evidence="3"/>
<sequence>MFRNITIILAFIVTNALCSTPEHTEKLPPPCDNDIYCYGPLLHAVQMASVFPDSKTFVDMKLRHSPDTTWRMFNELMNRTENRPTSSSTRALIHWRKSFCSG</sequence>
<name>A0A8D8TAE1_9HEMI</name>
<keyword evidence="7" id="KW-0732">Signal</keyword>
<dbReference type="AlphaFoldDB" id="A0A8D8TAE1"/>
<comment type="catalytic activity">
    <reaction evidence="1">
        <text>alpha,alpha-trehalose + H2O = alpha-D-glucose + beta-D-glucose</text>
        <dbReference type="Rhea" id="RHEA:32675"/>
        <dbReference type="ChEBI" id="CHEBI:15377"/>
        <dbReference type="ChEBI" id="CHEBI:15903"/>
        <dbReference type="ChEBI" id="CHEBI:16551"/>
        <dbReference type="ChEBI" id="CHEBI:17925"/>
        <dbReference type="EC" id="3.2.1.28"/>
    </reaction>
</comment>
<evidence type="ECO:0000256" key="4">
    <source>
        <dbReference type="ARBA" id="ARBA00019905"/>
    </source>
</evidence>
<evidence type="ECO:0000313" key="8">
    <source>
        <dbReference type="EMBL" id="CAG6684263.1"/>
    </source>
</evidence>